<proteinExistence type="predicted"/>
<reference evidence="2" key="2">
    <citation type="submission" date="2010-04" db="EMBL/GenBank/DDBJ databases">
        <authorList>
            <person name="Buell R."/>
            <person name="Hamilton J."/>
            <person name="Hostetler J."/>
        </authorList>
    </citation>
    <scope>NUCLEOTIDE SEQUENCE [LARGE SCALE GENOMIC DNA]</scope>
    <source>
        <strain evidence="2">DAOM:BR144</strain>
    </source>
</reference>
<dbReference type="EnsemblProtists" id="PYU1_T009933">
    <property type="protein sequence ID" value="PYU1_T009933"/>
    <property type="gene ID" value="PYU1_G009915"/>
</dbReference>
<dbReference type="EMBL" id="GL376624">
    <property type="status" value="NOT_ANNOTATED_CDS"/>
    <property type="molecule type" value="Genomic_DNA"/>
</dbReference>
<sequence length="90" mass="9976">MSDEFEMHVQVDEGVLATSAPLPVEKLEHVLRLTHDGMRSVPSVQAQIKDLCVNFTEKKVVGAASVMEQMLAILKKDALALEYFKTSIMS</sequence>
<accession>K3WY84</accession>
<dbReference type="InParanoid" id="K3WY84"/>
<dbReference type="AlphaFoldDB" id="K3WY84"/>
<evidence type="ECO:0000313" key="1">
    <source>
        <dbReference type="EnsemblProtists" id="PYU1_T009933"/>
    </source>
</evidence>
<dbReference type="VEuPathDB" id="FungiDB:PYU1_G009915"/>
<organism evidence="1 2">
    <name type="scientific">Globisporangium ultimum (strain ATCC 200006 / CBS 805.95 / DAOM BR144)</name>
    <name type="common">Pythium ultimum</name>
    <dbReference type="NCBI Taxonomy" id="431595"/>
    <lineage>
        <taxon>Eukaryota</taxon>
        <taxon>Sar</taxon>
        <taxon>Stramenopiles</taxon>
        <taxon>Oomycota</taxon>
        <taxon>Peronosporomycetes</taxon>
        <taxon>Pythiales</taxon>
        <taxon>Pythiaceae</taxon>
        <taxon>Globisporangium</taxon>
    </lineage>
</organism>
<name>K3WY84_GLOUD</name>
<reference evidence="2" key="1">
    <citation type="journal article" date="2010" name="Genome Biol.">
        <title>Genome sequence of the necrotrophic plant pathogen Pythium ultimum reveals original pathogenicity mechanisms and effector repertoire.</title>
        <authorList>
            <person name="Levesque C.A."/>
            <person name="Brouwer H."/>
            <person name="Cano L."/>
            <person name="Hamilton J.P."/>
            <person name="Holt C."/>
            <person name="Huitema E."/>
            <person name="Raffaele S."/>
            <person name="Robideau G.P."/>
            <person name="Thines M."/>
            <person name="Win J."/>
            <person name="Zerillo M.M."/>
            <person name="Beakes G.W."/>
            <person name="Boore J.L."/>
            <person name="Busam D."/>
            <person name="Dumas B."/>
            <person name="Ferriera S."/>
            <person name="Fuerstenberg S.I."/>
            <person name="Gachon C.M."/>
            <person name="Gaulin E."/>
            <person name="Govers F."/>
            <person name="Grenville-Briggs L."/>
            <person name="Horner N."/>
            <person name="Hostetler J."/>
            <person name="Jiang R.H."/>
            <person name="Johnson J."/>
            <person name="Krajaejun T."/>
            <person name="Lin H."/>
            <person name="Meijer H.J."/>
            <person name="Moore B."/>
            <person name="Morris P."/>
            <person name="Phuntmart V."/>
            <person name="Puiu D."/>
            <person name="Shetty J."/>
            <person name="Stajich J.E."/>
            <person name="Tripathy S."/>
            <person name="Wawra S."/>
            <person name="van West P."/>
            <person name="Whitty B.R."/>
            <person name="Coutinho P.M."/>
            <person name="Henrissat B."/>
            <person name="Martin F."/>
            <person name="Thomas P.D."/>
            <person name="Tyler B.M."/>
            <person name="De Vries R.P."/>
            <person name="Kamoun S."/>
            <person name="Yandell M."/>
            <person name="Tisserat N."/>
            <person name="Buell C.R."/>
        </authorList>
    </citation>
    <scope>NUCLEOTIDE SEQUENCE</scope>
    <source>
        <strain evidence="2">DAOM:BR144</strain>
    </source>
</reference>
<dbReference type="HOGENOM" id="CLU_2447475_0_0_1"/>
<reference evidence="1" key="3">
    <citation type="submission" date="2015-02" db="UniProtKB">
        <authorList>
            <consortium name="EnsemblProtists"/>
        </authorList>
    </citation>
    <scope>IDENTIFICATION</scope>
    <source>
        <strain evidence="1">DAOM BR144</strain>
    </source>
</reference>
<protein>
    <submittedName>
        <fullName evidence="1">Uncharacterized protein</fullName>
    </submittedName>
</protein>
<keyword evidence="2" id="KW-1185">Reference proteome</keyword>
<evidence type="ECO:0000313" key="2">
    <source>
        <dbReference type="Proteomes" id="UP000019132"/>
    </source>
</evidence>
<dbReference type="Proteomes" id="UP000019132">
    <property type="component" value="Unassembled WGS sequence"/>
</dbReference>